<dbReference type="EMBL" id="CATOUU010000241">
    <property type="protein sequence ID" value="CAI9922033.1"/>
    <property type="molecule type" value="Genomic_DNA"/>
</dbReference>
<keyword evidence="3" id="KW-1185">Reference proteome</keyword>
<accession>A0AA86TU23</accession>
<evidence type="ECO:0000313" key="2">
    <source>
        <dbReference type="EMBL" id="CAL6073920.1"/>
    </source>
</evidence>
<gene>
    <name evidence="2" type="ORF">HINF_LOCUS56335</name>
    <name evidence="1" type="ORF">HINF_LOCUS9678</name>
</gene>
<name>A0AA86TU23_9EUKA</name>
<comment type="caution">
    <text evidence="1">The sequence shown here is derived from an EMBL/GenBank/DDBJ whole genome shotgun (WGS) entry which is preliminary data.</text>
</comment>
<dbReference type="Proteomes" id="UP001642409">
    <property type="component" value="Unassembled WGS sequence"/>
</dbReference>
<protein>
    <submittedName>
        <fullName evidence="2">Hypothetical_protein</fullName>
    </submittedName>
</protein>
<evidence type="ECO:0000313" key="3">
    <source>
        <dbReference type="Proteomes" id="UP001642409"/>
    </source>
</evidence>
<organism evidence="1">
    <name type="scientific">Hexamita inflata</name>
    <dbReference type="NCBI Taxonomy" id="28002"/>
    <lineage>
        <taxon>Eukaryota</taxon>
        <taxon>Metamonada</taxon>
        <taxon>Diplomonadida</taxon>
        <taxon>Hexamitidae</taxon>
        <taxon>Hexamitinae</taxon>
        <taxon>Hexamita</taxon>
    </lineage>
</organism>
<sequence>MNGINPSFNSIFLSLLHQFDEMITEAVIPPHSLEFNHVELMDYELTIYWTKYIFSKQLDFRLETGDYLKDYLYNVIQFLQKQEGIAPIVLSDSNLITTAIQSSSSRIETVYIKH</sequence>
<reference evidence="2 3" key="2">
    <citation type="submission" date="2024-07" db="EMBL/GenBank/DDBJ databases">
        <authorList>
            <person name="Akdeniz Z."/>
        </authorList>
    </citation>
    <scope>NUCLEOTIDE SEQUENCE [LARGE SCALE GENOMIC DNA]</scope>
</reference>
<evidence type="ECO:0000313" key="1">
    <source>
        <dbReference type="EMBL" id="CAI9922033.1"/>
    </source>
</evidence>
<dbReference type="EMBL" id="CAXDID020000303">
    <property type="protein sequence ID" value="CAL6073920.1"/>
    <property type="molecule type" value="Genomic_DNA"/>
</dbReference>
<dbReference type="AlphaFoldDB" id="A0AA86TU23"/>
<proteinExistence type="predicted"/>
<reference evidence="1" key="1">
    <citation type="submission" date="2023-06" db="EMBL/GenBank/DDBJ databases">
        <authorList>
            <person name="Kurt Z."/>
        </authorList>
    </citation>
    <scope>NUCLEOTIDE SEQUENCE</scope>
</reference>